<evidence type="ECO:0000313" key="3">
    <source>
        <dbReference type="Proteomes" id="UP000637002"/>
    </source>
</evidence>
<evidence type="ECO:0000313" key="2">
    <source>
        <dbReference type="EMBL" id="GGC60208.1"/>
    </source>
</evidence>
<keyword evidence="3" id="KW-1185">Reference proteome</keyword>
<evidence type="ECO:0008006" key="4">
    <source>
        <dbReference type="Google" id="ProtNLM"/>
    </source>
</evidence>
<name>A0A916XAQ7_9HYPH</name>
<proteinExistence type="predicted"/>
<dbReference type="Proteomes" id="UP000637002">
    <property type="component" value="Unassembled WGS sequence"/>
</dbReference>
<feature type="chain" id="PRO_5036965054" description="Antifreeze protein" evidence="1">
    <location>
        <begin position="25"/>
        <end position="99"/>
    </location>
</feature>
<sequence length="99" mass="10964">MKILLGLAILAPLALPLAAPPASAETTVIKKYDGTGNRKVVIKRQGDFDGPRARRVERYEDGYGAPRGRRVTVEKFRGNPDTTGSIRTRKIITHEDDDF</sequence>
<reference evidence="2" key="1">
    <citation type="journal article" date="2014" name="Int. J. Syst. Evol. Microbiol.">
        <title>Complete genome sequence of Corynebacterium casei LMG S-19264T (=DSM 44701T), isolated from a smear-ripened cheese.</title>
        <authorList>
            <consortium name="US DOE Joint Genome Institute (JGI-PGF)"/>
            <person name="Walter F."/>
            <person name="Albersmeier A."/>
            <person name="Kalinowski J."/>
            <person name="Ruckert C."/>
        </authorList>
    </citation>
    <scope>NUCLEOTIDE SEQUENCE</scope>
    <source>
        <strain evidence="2">CGMCC 1.12919</strain>
    </source>
</reference>
<reference evidence="2" key="2">
    <citation type="submission" date="2020-09" db="EMBL/GenBank/DDBJ databases">
        <authorList>
            <person name="Sun Q."/>
            <person name="Zhou Y."/>
        </authorList>
    </citation>
    <scope>NUCLEOTIDE SEQUENCE</scope>
    <source>
        <strain evidence="2">CGMCC 1.12919</strain>
    </source>
</reference>
<evidence type="ECO:0000256" key="1">
    <source>
        <dbReference type="SAM" id="SignalP"/>
    </source>
</evidence>
<dbReference type="RefSeq" id="WP_188608883.1">
    <property type="nucleotide sequence ID" value="NZ_BMGG01000003.1"/>
</dbReference>
<protein>
    <recommendedName>
        <fullName evidence="4">Antifreeze protein</fullName>
    </recommendedName>
</protein>
<dbReference type="AlphaFoldDB" id="A0A916XAQ7"/>
<comment type="caution">
    <text evidence="2">The sequence shown here is derived from an EMBL/GenBank/DDBJ whole genome shotgun (WGS) entry which is preliminary data.</text>
</comment>
<accession>A0A916XAQ7</accession>
<organism evidence="2 3">
    <name type="scientific">Chelatococcus reniformis</name>
    <dbReference type="NCBI Taxonomy" id="1494448"/>
    <lineage>
        <taxon>Bacteria</taxon>
        <taxon>Pseudomonadati</taxon>
        <taxon>Pseudomonadota</taxon>
        <taxon>Alphaproteobacteria</taxon>
        <taxon>Hyphomicrobiales</taxon>
        <taxon>Chelatococcaceae</taxon>
        <taxon>Chelatococcus</taxon>
    </lineage>
</organism>
<keyword evidence="1" id="KW-0732">Signal</keyword>
<dbReference type="EMBL" id="BMGG01000003">
    <property type="protein sequence ID" value="GGC60208.1"/>
    <property type="molecule type" value="Genomic_DNA"/>
</dbReference>
<gene>
    <name evidence="2" type="ORF">GCM10010994_18590</name>
</gene>
<feature type="signal peptide" evidence="1">
    <location>
        <begin position="1"/>
        <end position="24"/>
    </location>
</feature>